<dbReference type="EMBL" id="UGKR01000003">
    <property type="protein sequence ID" value="STS91115.1"/>
    <property type="molecule type" value="Genomic_DNA"/>
</dbReference>
<evidence type="ECO:0000313" key="1">
    <source>
        <dbReference type="EMBL" id="STS91115.1"/>
    </source>
</evidence>
<organism evidence="1 2">
    <name type="scientific">Klebsiella variicola</name>
    <dbReference type="NCBI Taxonomy" id="244366"/>
    <lineage>
        <taxon>Bacteria</taxon>
        <taxon>Pseudomonadati</taxon>
        <taxon>Pseudomonadota</taxon>
        <taxon>Gammaproteobacteria</taxon>
        <taxon>Enterobacterales</taxon>
        <taxon>Enterobacteriaceae</taxon>
        <taxon>Klebsiella/Raoultella group</taxon>
        <taxon>Klebsiella</taxon>
        <taxon>Klebsiella pneumoniae complex</taxon>
    </lineage>
</organism>
<reference evidence="1 2" key="1">
    <citation type="submission" date="2018-06" db="EMBL/GenBank/DDBJ databases">
        <authorList>
            <consortium name="Pathogen Informatics"/>
            <person name="Doyle S."/>
        </authorList>
    </citation>
    <scope>NUCLEOTIDE SEQUENCE [LARGE SCALE GENOMIC DNA]</scope>
    <source>
        <strain evidence="1 2">NCTC9177</strain>
    </source>
</reference>
<evidence type="ECO:0000313" key="2">
    <source>
        <dbReference type="Proteomes" id="UP000254545"/>
    </source>
</evidence>
<dbReference type="AlphaFoldDB" id="A0A7H4MLB5"/>
<name>A0A7H4MLB5_KLEVA</name>
<comment type="caution">
    <text evidence="1">The sequence shown here is derived from an EMBL/GenBank/DDBJ whole genome shotgun (WGS) entry which is preliminary data.</text>
</comment>
<accession>A0A7H4MLB5</accession>
<protein>
    <submittedName>
        <fullName evidence="1">Uncharacterized protein</fullName>
    </submittedName>
</protein>
<sequence length="78" mass="8636">MYGQHSSPSAGQRLAAQHPIAHLDAQFAFGANMLLERNDKALRQGHLAQWGTVRLGFHFGRMNTAVKIPDFIFSESGK</sequence>
<dbReference type="Proteomes" id="UP000254545">
    <property type="component" value="Unassembled WGS sequence"/>
</dbReference>
<gene>
    <name evidence="1" type="ORF">NCTC9177_05017</name>
</gene>
<proteinExistence type="predicted"/>